<evidence type="ECO:0000256" key="1">
    <source>
        <dbReference type="ARBA" id="ARBA00022737"/>
    </source>
</evidence>
<dbReference type="InterPro" id="IPR032781">
    <property type="entry name" value="ABC_tran_Xtn"/>
</dbReference>
<dbReference type="PROSITE" id="PS00211">
    <property type="entry name" value="ABC_TRANSPORTER_1"/>
    <property type="match status" value="2"/>
</dbReference>
<keyword evidence="2" id="KW-0547">Nucleotide-binding</keyword>
<dbReference type="FunFam" id="3.40.50.300:FF:000011">
    <property type="entry name" value="Putative ABC transporter ATP-binding component"/>
    <property type="match status" value="1"/>
</dbReference>
<evidence type="ECO:0000256" key="2">
    <source>
        <dbReference type="ARBA" id="ARBA00022741"/>
    </source>
</evidence>
<dbReference type="Gene3D" id="1.10.287.380">
    <property type="entry name" value="Valyl-tRNA synthetase, C-terminal domain"/>
    <property type="match status" value="1"/>
</dbReference>
<dbReference type="InterPro" id="IPR037118">
    <property type="entry name" value="Val-tRNA_synth_C_sf"/>
</dbReference>
<evidence type="ECO:0000259" key="5">
    <source>
        <dbReference type="PROSITE" id="PS50893"/>
    </source>
</evidence>
<dbReference type="SMART" id="SM00382">
    <property type="entry name" value="AAA"/>
    <property type="match status" value="2"/>
</dbReference>
<keyword evidence="3 6" id="KW-0067">ATP-binding</keyword>
<dbReference type="GO" id="GO:0003677">
    <property type="term" value="F:DNA binding"/>
    <property type="evidence" value="ECO:0007669"/>
    <property type="project" value="InterPro"/>
</dbReference>
<accession>A0A2C4QLW0</accession>
<dbReference type="PANTHER" id="PTHR42855">
    <property type="entry name" value="ABC TRANSPORTER ATP-BINDING SUBUNIT"/>
    <property type="match status" value="1"/>
</dbReference>
<dbReference type="InterPro" id="IPR003593">
    <property type="entry name" value="AAA+_ATPase"/>
</dbReference>
<name>A0A2C4QLW0_9BACI</name>
<dbReference type="PANTHER" id="PTHR42855:SF2">
    <property type="entry name" value="DRUG RESISTANCE ABC TRANSPORTER,ATP-BINDING PROTEIN"/>
    <property type="match status" value="1"/>
</dbReference>
<keyword evidence="4" id="KW-0175">Coiled coil</keyword>
<evidence type="ECO:0000256" key="4">
    <source>
        <dbReference type="SAM" id="Coils"/>
    </source>
</evidence>
<comment type="caution">
    <text evidence="6">The sequence shown here is derived from an EMBL/GenBank/DDBJ whole genome shotgun (WGS) entry which is preliminary data.</text>
</comment>
<protein>
    <submittedName>
        <fullName evidence="6">ABC transporter ATP-binding protein</fullName>
    </submittedName>
</protein>
<dbReference type="EMBL" id="NUSQ01000117">
    <property type="protein sequence ID" value="PHD65501.1"/>
    <property type="molecule type" value="Genomic_DNA"/>
</dbReference>
<evidence type="ECO:0000256" key="3">
    <source>
        <dbReference type="ARBA" id="ARBA00022840"/>
    </source>
</evidence>
<dbReference type="CDD" id="cd03221">
    <property type="entry name" value="ABCF_EF-3"/>
    <property type="match status" value="2"/>
</dbReference>
<dbReference type="InterPro" id="IPR027417">
    <property type="entry name" value="P-loop_NTPase"/>
</dbReference>
<reference evidence="6 7" key="1">
    <citation type="submission" date="2017-09" db="EMBL/GenBank/DDBJ databases">
        <title>Large-scale bioinformatics analysis of Bacillus genomes uncovers conserved roles of natural products in bacterial physiology.</title>
        <authorList>
            <consortium name="Agbiome Team Llc"/>
            <person name="Bleich R.M."/>
            <person name="Grubbs K.J."/>
            <person name="Santa Maria K.C."/>
            <person name="Allen S.E."/>
            <person name="Farag S."/>
            <person name="Shank E.A."/>
            <person name="Bowers A."/>
        </authorList>
    </citation>
    <scope>NUCLEOTIDE SEQUENCE [LARGE SCALE GENOMIC DNA]</scope>
    <source>
        <strain evidence="6 7">AFS044250</strain>
    </source>
</reference>
<dbReference type="InterPro" id="IPR032524">
    <property type="entry name" value="ABC_tran_C"/>
</dbReference>
<dbReference type="Gene3D" id="3.40.50.300">
    <property type="entry name" value="P-loop containing nucleotide triphosphate hydrolases"/>
    <property type="match status" value="2"/>
</dbReference>
<evidence type="ECO:0000313" key="7">
    <source>
        <dbReference type="Proteomes" id="UP000225997"/>
    </source>
</evidence>
<evidence type="ECO:0000313" key="6">
    <source>
        <dbReference type="EMBL" id="PHD65501.1"/>
    </source>
</evidence>
<organism evidence="6 7">
    <name type="scientific">Bacillus toyonensis</name>
    <dbReference type="NCBI Taxonomy" id="155322"/>
    <lineage>
        <taxon>Bacteria</taxon>
        <taxon>Bacillati</taxon>
        <taxon>Bacillota</taxon>
        <taxon>Bacilli</taxon>
        <taxon>Bacillales</taxon>
        <taxon>Bacillaceae</taxon>
        <taxon>Bacillus</taxon>
        <taxon>Bacillus cereus group</taxon>
    </lineage>
</organism>
<gene>
    <name evidence="6" type="ORF">COF40_22875</name>
</gene>
<dbReference type="InterPro" id="IPR051309">
    <property type="entry name" value="ABCF_ATPase"/>
</dbReference>
<dbReference type="Proteomes" id="UP000225997">
    <property type="component" value="Unassembled WGS sequence"/>
</dbReference>
<feature type="domain" description="ABC transporter" evidence="5">
    <location>
        <begin position="22"/>
        <end position="281"/>
    </location>
</feature>
<dbReference type="SUPFAM" id="SSF52540">
    <property type="entry name" value="P-loop containing nucleoside triphosphate hydrolases"/>
    <property type="match status" value="2"/>
</dbReference>
<sequence length="662" mass="75642">MIEKYKHGKVKKLFEVKTLILLQVNGLSKLYGAETILANIKLEVQTKDRIALVGRNGAGKSTLLKIIAGELSHDGGEIIKPKDVSIGYLAQNTGLETSLTIWDEMLTVFTHLQQMETKLRRLEQEMGKEENFSNAATYEKLLADYDQLQLDYKDQGGYQYEADIRSILSGLGFPVETHQTTISTLSGGQKTRLALGKLLLTKPDLLILDEPTNHLDIETLTWLEQYLQGYPGAILIVSHDRYFLDKLVTQVYEISNKESRRFVGNYSKYLDLKSALYEQEMKRYEKQQDEIAKLEDFVQKNIARASTTKRAQSRRKQLDRMELLTRPLGDSKSASFHFDIEKQSGNDVLQVKDATIGYDEDPIIEHVNMRLTRGDSVALVGPNGIGKSTLLKSIVNKLQLLHGDVAFGSNVSVGYYDQEQANLTSSKRVLNELWDEYPLQPEKEIRTILGNFLFTGDDVLKPVSSLSGGQKARLALAKLMMQKSNLLILDEPTNHLDLNSKEILENALIDYPGTLLFVSHDRYFINRVTTTVIELSTEGAQEYLGDYDYYVEKKNEMIERAAFEQQEQQENQAPVQKTVAQEKLNYLEEKERKQLERQRTRKIEELEQNIVSLEEEIATLEDQLCLPEIYTDYEKASEITTKKQTLQEQLEACMAEWEELHI</sequence>
<dbReference type="FunFam" id="3.40.50.300:FF:000309">
    <property type="entry name" value="ABC transporter ATP-binding protein"/>
    <property type="match status" value="1"/>
</dbReference>
<dbReference type="GO" id="GO:0016887">
    <property type="term" value="F:ATP hydrolysis activity"/>
    <property type="evidence" value="ECO:0007669"/>
    <property type="project" value="InterPro"/>
</dbReference>
<dbReference type="Pfam" id="PF12848">
    <property type="entry name" value="ABC_tran_Xtn"/>
    <property type="match status" value="1"/>
</dbReference>
<dbReference type="Pfam" id="PF00005">
    <property type="entry name" value="ABC_tran"/>
    <property type="match status" value="2"/>
</dbReference>
<dbReference type="InterPro" id="IPR017871">
    <property type="entry name" value="ABC_transporter-like_CS"/>
</dbReference>
<feature type="coiled-coil region" evidence="4">
    <location>
        <begin position="596"/>
        <end position="656"/>
    </location>
</feature>
<dbReference type="InterPro" id="IPR003439">
    <property type="entry name" value="ABC_transporter-like_ATP-bd"/>
</dbReference>
<dbReference type="AlphaFoldDB" id="A0A2C4QLW0"/>
<dbReference type="Pfam" id="PF16326">
    <property type="entry name" value="ABC_tran_CTD"/>
    <property type="match status" value="1"/>
</dbReference>
<dbReference type="PROSITE" id="PS50893">
    <property type="entry name" value="ABC_TRANSPORTER_2"/>
    <property type="match status" value="2"/>
</dbReference>
<dbReference type="GO" id="GO:0005524">
    <property type="term" value="F:ATP binding"/>
    <property type="evidence" value="ECO:0007669"/>
    <property type="project" value="UniProtKB-KW"/>
</dbReference>
<proteinExistence type="predicted"/>
<feature type="domain" description="ABC transporter" evidence="5">
    <location>
        <begin position="349"/>
        <end position="563"/>
    </location>
</feature>
<keyword evidence="1" id="KW-0677">Repeat</keyword>